<dbReference type="Pfam" id="PF03160">
    <property type="entry name" value="Calx-beta"/>
    <property type="match status" value="2"/>
</dbReference>
<evidence type="ECO:0000256" key="2">
    <source>
        <dbReference type="ARBA" id="ARBA00022737"/>
    </source>
</evidence>
<dbReference type="InterPro" id="IPR051561">
    <property type="entry name" value="FRAS1_ECM"/>
</dbReference>
<feature type="domain" description="Calx-beta" evidence="4">
    <location>
        <begin position="14"/>
        <end position="113"/>
    </location>
</feature>
<dbReference type="Gene3D" id="2.60.40.2030">
    <property type="match status" value="2"/>
</dbReference>
<protein>
    <submittedName>
        <fullName evidence="5">FRAS1- extracellular matrix protein 2</fullName>
    </submittedName>
</protein>
<evidence type="ECO:0000313" key="6">
    <source>
        <dbReference type="Proteomes" id="UP001352852"/>
    </source>
</evidence>
<sequence length="311" mass="35039">MNAAKWLAGGGNKLRNQHFRLNWAWISLEKEHYTVDEEVKFLEVVLKRRGYLGETLFVSIRTKDGSAVKDKDFRGKAQKQVQFNPGQTTATWKVRILSDSDYEVSETFQIVLSEPVMAALEFPEVATVEILDPDDESTVFIPSAVYNIEEDIGELLIPVRRSGDVSQELMVICYTQQVSATGTIPTTVLSYSDYISRPEDHHSILRFDKGEIEKSCRIVIIDDSLYEDEESFNVTLSMPMGGRLGSEFPTAKVIIIPDMDDAPVFYFGNTEYHVDESDAFVEVQVWRTGSDLSKGATVTVRSRKTDPVSAE</sequence>
<feature type="non-terminal residue" evidence="5">
    <location>
        <position position="311"/>
    </location>
</feature>
<name>A0ABU7D9S6_9TELE</name>
<dbReference type="EMBL" id="JAHUTJ010017268">
    <property type="protein sequence ID" value="MED6270654.1"/>
    <property type="molecule type" value="Genomic_DNA"/>
</dbReference>
<keyword evidence="3" id="KW-0106">Calcium</keyword>
<dbReference type="PANTHER" id="PTHR45739:SF4">
    <property type="entry name" value="FRAS1-RELATED EXTRACELLULAR MATRIX PROTEIN 2"/>
    <property type="match status" value="1"/>
</dbReference>
<evidence type="ECO:0000259" key="4">
    <source>
        <dbReference type="SMART" id="SM00237"/>
    </source>
</evidence>
<keyword evidence="1" id="KW-0732">Signal</keyword>
<feature type="domain" description="Calx-beta" evidence="4">
    <location>
        <begin position="126"/>
        <end position="237"/>
    </location>
</feature>
<keyword evidence="6" id="KW-1185">Reference proteome</keyword>
<reference evidence="5 6" key="1">
    <citation type="submission" date="2021-06" db="EMBL/GenBank/DDBJ databases">
        <authorList>
            <person name="Palmer J.M."/>
        </authorList>
    </citation>
    <scope>NUCLEOTIDE SEQUENCE [LARGE SCALE GENOMIC DNA]</scope>
    <source>
        <strain evidence="5 6">CL_MEX2019</strain>
        <tissue evidence="5">Muscle</tissue>
    </source>
</reference>
<gene>
    <name evidence="5" type="primary">FREM2_3</name>
    <name evidence="5" type="ORF">CHARACLAT_012604</name>
</gene>
<organism evidence="5 6">
    <name type="scientific">Characodon lateralis</name>
    <dbReference type="NCBI Taxonomy" id="208331"/>
    <lineage>
        <taxon>Eukaryota</taxon>
        <taxon>Metazoa</taxon>
        <taxon>Chordata</taxon>
        <taxon>Craniata</taxon>
        <taxon>Vertebrata</taxon>
        <taxon>Euteleostomi</taxon>
        <taxon>Actinopterygii</taxon>
        <taxon>Neopterygii</taxon>
        <taxon>Teleostei</taxon>
        <taxon>Neoteleostei</taxon>
        <taxon>Acanthomorphata</taxon>
        <taxon>Ovalentaria</taxon>
        <taxon>Atherinomorphae</taxon>
        <taxon>Cyprinodontiformes</taxon>
        <taxon>Goodeidae</taxon>
        <taxon>Characodon</taxon>
    </lineage>
</organism>
<evidence type="ECO:0000256" key="1">
    <source>
        <dbReference type="ARBA" id="ARBA00022729"/>
    </source>
</evidence>
<proteinExistence type="predicted"/>
<dbReference type="Proteomes" id="UP001352852">
    <property type="component" value="Unassembled WGS sequence"/>
</dbReference>
<dbReference type="PANTHER" id="PTHR45739">
    <property type="entry name" value="MATRIX PROTEIN, PUTATIVE-RELATED"/>
    <property type="match status" value="1"/>
</dbReference>
<dbReference type="InterPro" id="IPR038081">
    <property type="entry name" value="CalX-like_sf"/>
</dbReference>
<dbReference type="SMART" id="SM00237">
    <property type="entry name" value="Calx_beta"/>
    <property type="match status" value="2"/>
</dbReference>
<keyword evidence="2" id="KW-0677">Repeat</keyword>
<accession>A0ABU7D9S6</accession>
<dbReference type="SUPFAM" id="SSF141072">
    <property type="entry name" value="CalX-like"/>
    <property type="match status" value="2"/>
</dbReference>
<dbReference type="InterPro" id="IPR003644">
    <property type="entry name" value="Calx_beta"/>
</dbReference>
<evidence type="ECO:0000313" key="5">
    <source>
        <dbReference type="EMBL" id="MED6270654.1"/>
    </source>
</evidence>
<comment type="caution">
    <text evidence="5">The sequence shown here is derived from an EMBL/GenBank/DDBJ whole genome shotgun (WGS) entry which is preliminary data.</text>
</comment>
<evidence type="ECO:0000256" key="3">
    <source>
        <dbReference type="ARBA" id="ARBA00022837"/>
    </source>
</evidence>